<dbReference type="OrthoDB" id="9815791at2"/>
<dbReference type="GO" id="GO:0046872">
    <property type="term" value="F:metal ion binding"/>
    <property type="evidence" value="ECO:0007669"/>
    <property type="project" value="InterPro"/>
</dbReference>
<dbReference type="Proteomes" id="UP000267448">
    <property type="component" value="Unassembled WGS sequence"/>
</dbReference>
<keyword evidence="8" id="KW-1185">Reference proteome</keyword>
<keyword evidence="3" id="KW-0560">Oxidoreductase</keyword>
<dbReference type="EMBL" id="RXNU01000003">
    <property type="protein sequence ID" value="RTR39548.1"/>
    <property type="molecule type" value="Genomic_DNA"/>
</dbReference>
<evidence type="ECO:0000259" key="5">
    <source>
        <dbReference type="Pfam" id="PF00465"/>
    </source>
</evidence>
<dbReference type="InterPro" id="IPR056798">
    <property type="entry name" value="ADH_Fe_C"/>
</dbReference>
<evidence type="ECO:0000256" key="1">
    <source>
        <dbReference type="ARBA" id="ARBA00001962"/>
    </source>
</evidence>
<dbReference type="PROSITE" id="PS00060">
    <property type="entry name" value="ADH_IRON_2"/>
    <property type="match status" value="1"/>
</dbReference>
<dbReference type="Pfam" id="PF00465">
    <property type="entry name" value="Fe-ADH"/>
    <property type="match status" value="1"/>
</dbReference>
<dbReference type="RefSeq" id="WP_126519571.1">
    <property type="nucleotide sequence ID" value="NZ_RXNU01000003.1"/>
</dbReference>
<evidence type="ECO:0000256" key="2">
    <source>
        <dbReference type="ARBA" id="ARBA00007358"/>
    </source>
</evidence>
<evidence type="ECO:0000256" key="4">
    <source>
        <dbReference type="ARBA" id="ARBA00023027"/>
    </source>
</evidence>
<dbReference type="Gene3D" id="3.40.50.1970">
    <property type="match status" value="1"/>
</dbReference>
<comment type="cofactor">
    <cofactor evidence="1">
        <name>Fe cation</name>
        <dbReference type="ChEBI" id="CHEBI:24875"/>
    </cofactor>
</comment>
<dbReference type="InterPro" id="IPR039697">
    <property type="entry name" value="Alcohol_dehydrogenase_Fe"/>
</dbReference>
<evidence type="ECO:0000259" key="6">
    <source>
        <dbReference type="Pfam" id="PF25137"/>
    </source>
</evidence>
<feature type="domain" description="Alcohol dehydrogenase iron-type/glycerol dehydrogenase GldA" evidence="5">
    <location>
        <begin position="37"/>
        <end position="202"/>
    </location>
</feature>
<evidence type="ECO:0000313" key="8">
    <source>
        <dbReference type="Proteomes" id="UP000267448"/>
    </source>
</evidence>
<dbReference type="GO" id="GO:0004022">
    <property type="term" value="F:alcohol dehydrogenase (NAD+) activity"/>
    <property type="evidence" value="ECO:0007669"/>
    <property type="project" value="TreeGrafter"/>
</dbReference>
<dbReference type="Gene3D" id="1.20.1090.10">
    <property type="entry name" value="Dehydroquinate synthase-like - alpha domain"/>
    <property type="match status" value="1"/>
</dbReference>
<keyword evidence="4" id="KW-0520">NAD</keyword>
<dbReference type="SUPFAM" id="SSF56796">
    <property type="entry name" value="Dehydroquinate synthase-like"/>
    <property type="match status" value="1"/>
</dbReference>
<reference evidence="7 8" key="1">
    <citation type="submission" date="2018-12" db="EMBL/GenBank/DDBJ databases">
        <authorList>
            <person name="Yu L."/>
        </authorList>
    </citation>
    <scope>NUCLEOTIDE SEQUENCE [LARGE SCALE GENOMIC DNA]</scope>
    <source>
        <strain evidence="7 8">HAW-EB2</strain>
    </source>
</reference>
<dbReference type="PANTHER" id="PTHR11496:SF102">
    <property type="entry name" value="ALCOHOL DEHYDROGENASE 4"/>
    <property type="match status" value="1"/>
</dbReference>
<comment type="similarity">
    <text evidence="2">Belongs to the iron-containing alcohol dehydrogenase family.</text>
</comment>
<dbReference type="FunFam" id="3.40.50.1970:FF:000003">
    <property type="entry name" value="Alcohol dehydrogenase, iron-containing"/>
    <property type="match status" value="1"/>
</dbReference>
<dbReference type="FunFam" id="1.20.1090.10:FF:000001">
    <property type="entry name" value="Aldehyde-alcohol dehydrogenase"/>
    <property type="match status" value="1"/>
</dbReference>
<dbReference type="InterPro" id="IPR018211">
    <property type="entry name" value="ADH_Fe_CS"/>
</dbReference>
<comment type="caution">
    <text evidence="7">The sequence shown here is derived from an EMBL/GenBank/DDBJ whole genome shotgun (WGS) entry which is preliminary data.</text>
</comment>
<feature type="domain" description="Fe-containing alcohol dehydrogenase-like C-terminal" evidence="6">
    <location>
        <begin position="215"/>
        <end position="407"/>
    </location>
</feature>
<name>A0A3S0L228_9GAMM</name>
<dbReference type="InterPro" id="IPR001670">
    <property type="entry name" value="ADH_Fe/GldA"/>
</dbReference>
<gene>
    <name evidence="7" type="ORF">EKG38_07010</name>
</gene>
<evidence type="ECO:0000313" key="7">
    <source>
        <dbReference type="EMBL" id="RTR39548.1"/>
    </source>
</evidence>
<dbReference type="PANTHER" id="PTHR11496">
    <property type="entry name" value="ALCOHOL DEHYDROGENASE"/>
    <property type="match status" value="1"/>
</dbReference>
<protein>
    <submittedName>
        <fullName evidence="7">Iron-containing alcohol dehydrogenase</fullName>
    </submittedName>
</protein>
<accession>A0A3S0L228</accession>
<sequence>MERNTKSMIFSLQVIAYKGYMKVLKVAAKVIPMPKPTLFTGAGSSLELCDAMAQMGMKRVLIVTDTVLIKLGLLDAIQTSLSDNDVEYVIYDGVLPDPTYAQVESGLALYKSHACDAILAVGGGSPIDAAKVIAARVNNRREIKKLTGLFRVWKAPAPLFAIPTTAGTGSEVTIAAVVSDPVTHKKTPLIDPKLVPMMASLDASLMTGLPAHVTSATGMDALTHAVEAFISKNASADTDAYAIAATRLIMQNLSKVVLDGSDLKARHNMAMASYYAGLAFTKASLGYVHAISHNLGAKYGTPHGLANAIVLPYVLNYSKAEIVPRLAELSRACGFGAGGDTDEALGQGFIEHIQEMLKEYGIASQLDVLKLEDVPELAKAALTEAHFNYPVPKYMNQDQCESLIKQMLVA</sequence>
<proteinExistence type="inferred from homology"/>
<dbReference type="CDD" id="cd08189">
    <property type="entry name" value="Fe-ADH-like"/>
    <property type="match status" value="1"/>
</dbReference>
<dbReference type="AlphaFoldDB" id="A0A3S0L228"/>
<organism evidence="7 8">
    <name type="scientific">Shewanella canadensis</name>
    <dbReference type="NCBI Taxonomy" id="271096"/>
    <lineage>
        <taxon>Bacteria</taxon>
        <taxon>Pseudomonadati</taxon>
        <taxon>Pseudomonadota</taxon>
        <taxon>Gammaproteobacteria</taxon>
        <taxon>Alteromonadales</taxon>
        <taxon>Shewanellaceae</taxon>
        <taxon>Shewanella</taxon>
    </lineage>
</organism>
<evidence type="ECO:0000256" key="3">
    <source>
        <dbReference type="ARBA" id="ARBA00023002"/>
    </source>
</evidence>
<dbReference type="Pfam" id="PF25137">
    <property type="entry name" value="ADH_Fe_C"/>
    <property type="match status" value="1"/>
</dbReference>